<reference evidence="2 3" key="1">
    <citation type="submission" date="2019-06" db="EMBL/GenBank/DDBJ databases">
        <authorList>
            <person name="Broberg M."/>
        </authorList>
    </citation>
    <scope>NUCLEOTIDE SEQUENCE [LARGE SCALE GENOMIC DNA]</scope>
</reference>
<dbReference type="EMBL" id="CABFNS010000772">
    <property type="protein sequence ID" value="VUC27635.1"/>
    <property type="molecule type" value="Genomic_DNA"/>
</dbReference>
<name>A0ABY6UAL4_BIOOC</name>
<dbReference type="Proteomes" id="UP000766486">
    <property type="component" value="Unassembled WGS sequence"/>
</dbReference>
<sequence length="131" mass="13124">MILLEIRDSSIVAPIALVPPPERLILGTSDLAGLGVHIALELGFGAALETAVAQFLDDGSSSSGGVLIRLQSLGLKGGRHGGLALESLELGLFPGRQLGWAGLGGEGRGGVAARAEQSGEGGARGAGEEYP</sequence>
<evidence type="ECO:0000313" key="3">
    <source>
        <dbReference type="Proteomes" id="UP000766486"/>
    </source>
</evidence>
<feature type="region of interest" description="Disordered" evidence="1">
    <location>
        <begin position="106"/>
        <end position="131"/>
    </location>
</feature>
<evidence type="ECO:0000313" key="2">
    <source>
        <dbReference type="EMBL" id="VUC27635.1"/>
    </source>
</evidence>
<comment type="caution">
    <text evidence="2">The sequence shown here is derived from an EMBL/GenBank/DDBJ whole genome shotgun (WGS) entry which is preliminary data.</text>
</comment>
<protein>
    <submittedName>
        <fullName evidence="2">Uncharacterized protein</fullName>
    </submittedName>
</protein>
<accession>A0ABY6UAL4</accession>
<organism evidence="2 3">
    <name type="scientific">Bionectria ochroleuca</name>
    <name type="common">Gliocladium roseum</name>
    <dbReference type="NCBI Taxonomy" id="29856"/>
    <lineage>
        <taxon>Eukaryota</taxon>
        <taxon>Fungi</taxon>
        <taxon>Dikarya</taxon>
        <taxon>Ascomycota</taxon>
        <taxon>Pezizomycotina</taxon>
        <taxon>Sordariomycetes</taxon>
        <taxon>Hypocreomycetidae</taxon>
        <taxon>Hypocreales</taxon>
        <taxon>Bionectriaceae</taxon>
        <taxon>Clonostachys</taxon>
    </lineage>
</organism>
<proteinExistence type="predicted"/>
<keyword evidence="3" id="KW-1185">Reference proteome</keyword>
<gene>
    <name evidence="2" type="ORF">CLO192961_LOCUS215143</name>
</gene>
<evidence type="ECO:0000256" key="1">
    <source>
        <dbReference type="SAM" id="MobiDB-lite"/>
    </source>
</evidence>